<gene>
    <name evidence="4" type="ORF">HETSPECPRED_010478</name>
</gene>
<keyword evidence="1" id="KW-0175">Coiled coil</keyword>
<accession>A0A8H3G6P9</accession>
<evidence type="ECO:0000256" key="2">
    <source>
        <dbReference type="SAM" id="MobiDB-lite"/>
    </source>
</evidence>
<name>A0A8H3G6P9_9LECA</name>
<dbReference type="OrthoDB" id="5383703at2759"/>
<evidence type="ECO:0000313" key="4">
    <source>
        <dbReference type="EMBL" id="CAF9936855.1"/>
    </source>
</evidence>
<feature type="compositionally biased region" description="Basic and acidic residues" evidence="2">
    <location>
        <begin position="720"/>
        <end position="742"/>
    </location>
</feature>
<evidence type="ECO:0000313" key="5">
    <source>
        <dbReference type="Proteomes" id="UP000664521"/>
    </source>
</evidence>
<organism evidence="4 5">
    <name type="scientific">Heterodermia speciosa</name>
    <dbReference type="NCBI Taxonomy" id="116794"/>
    <lineage>
        <taxon>Eukaryota</taxon>
        <taxon>Fungi</taxon>
        <taxon>Dikarya</taxon>
        <taxon>Ascomycota</taxon>
        <taxon>Pezizomycotina</taxon>
        <taxon>Lecanoromycetes</taxon>
        <taxon>OSLEUM clade</taxon>
        <taxon>Lecanoromycetidae</taxon>
        <taxon>Caliciales</taxon>
        <taxon>Physciaceae</taxon>
        <taxon>Heterodermia</taxon>
    </lineage>
</organism>
<feature type="region of interest" description="Disordered" evidence="2">
    <location>
        <begin position="621"/>
        <end position="641"/>
    </location>
</feature>
<dbReference type="AlphaFoldDB" id="A0A8H3G6P9"/>
<protein>
    <recommendedName>
        <fullName evidence="3">Spindle pole body-associated protein cut12 domain-containing protein</fullName>
    </recommendedName>
</protein>
<proteinExistence type="predicted"/>
<feature type="region of interest" description="Disordered" evidence="2">
    <location>
        <begin position="659"/>
        <end position="742"/>
    </location>
</feature>
<dbReference type="Pfam" id="PF11500">
    <property type="entry name" value="Cut12"/>
    <property type="match status" value="1"/>
</dbReference>
<sequence>MLGWIRGSSKQSGNQGIVLGEEQSLIEDQPETPAPQFAIRPLKSALLGTPNIEQSLGATHDAHNVTDTADAYQHKVAKSSRTLITDLPLSPTKGILVTPGTEANKRKTVSFGNLEPADEQCAIDLVEERKLTSKTAMKNLRSSEVQAGASPMEKEGTLTKSLFEAQLEDSKRRIGRKSKQQRSEENMKTSFDHREGPGSNAQACPLPPVPDTTVDLNMPCSTSGKHWKGEYEQYQRQSNRELKRIIQHRQTIKSYAQRKDSEATSLNAKLNNQIAKTAAMEARVSKLTTELANGHVHGGIDRDSSAKTISELAKQTALAIRYKQKADRYKAALDKRAKGKPSPEQVDDCVRLSLEGAPNSTSDAKNCQMDLLRNDLKKLQSAIQAAEEKSSNLQRENIMLKQKMARVKDEMKSYETRRLAREERLKKRETKLIMGKTSCEAKLAGLAIAYENLQRRHSEGKHVSSLDASPSLQSKAITATSEEHSGNAIRAATSIKLANESGGKGTSQNAHERGTLPACPGIEKGGTEVHRRPSNPLFHHSTSDSAPTLLSRLDTKQILHPNLADAGETNIGSRTHGNNGSLEVDNLVIAETFIDSGFSFFKREAQDVLQEIDQNAVVDQPLPEQGFSNSNRTRDATEPPIHNFTFKPAACRMQSRRSSVVSPRPSMLSFTPNPAEPYAQRGQPDSSNILGEKSSSILSSGMRASTRGLRTGNLPPNRVEAARKRLDARKGEKRSLVEGVRR</sequence>
<feature type="region of interest" description="Disordered" evidence="2">
    <location>
        <begin position="165"/>
        <end position="211"/>
    </location>
</feature>
<reference evidence="4" key="1">
    <citation type="submission" date="2021-03" db="EMBL/GenBank/DDBJ databases">
        <authorList>
            <person name="Tagirdzhanova G."/>
        </authorList>
    </citation>
    <scope>NUCLEOTIDE SEQUENCE</scope>
</reference>
<feature type="coiled-coil region" evidence="1">
    <location>
        <begin position="369"/>
        <end position="417"/>
    </location>
</feature>
<feature type="region of interest" description="Disordered" evidence="2">
    <location>
        <begin position="499"/>
        <end position="523"/>
    </location>
</feature>
<dbReference type="EMBL" id="CAJPDS010000095">
    <property type="protein sequence ID" value="CAF9936855.1"/>
    <property type="molecule type" value="Genomic_DNA"/>
</dbReference>
<dbReference type="Proteomes" id="UP000664521">
    <property type="component" value="Unassembled WGS sequence"/>
</dbReference>
<keyword evidence="5" id="KW-1185">Reference proteome</keyword>
<evidence type="ECO:0000259" key="3">
    <source>
        <dbReference type="Pfam" id="PF11500"/>
    </source>
</evidence>
<comment type="caution">
    <text evidence="4">The sequence shown here is derived from an EMBL/GenBank/DDBJ whole genome shotgun (WGS) entry which is preliminary data.</text>
</comment>
<dbReference type="InterPro" id="IPR021589">
    <property type="entry name" value="Cut12"/>
</dbReference>
<feature type="domain" description="Spindle pole body-associated protein cut12" evidence="3">
    <location>
        <begin position="157"/>
        <end position="294"/>
    </location>
</feature>
<feature type="compositionally biased region" description="Basic and acidic residues" evidence="2">
    <location>
        <begin position="181"/>
        <end position="196"/>
    </location>
</feature>
<evidence type="ECO:0000256" key="1">
    <source>
        <dbReference type="SAM" id="Coils"/>
    </source>
</evidence>
<feature type="compositionally biased region" description="Polar residues" evidence="2">
    <location>
        <begin position="683"/>
        <end position="703"/>
    </location>
</feature>